<evidence type="ECO:0000259" key="4">
    <source>
        <dbReference type="Pfam" id="PF05191"/>
    </source>
</evidence>
<dbReference type="PRINTS" id="PR00094">
    <property type="entry name" value="ADENYLTKNASE"/>
</dbReference>
<evidence type="ECO:0000256" key="1">
    <source>
        <dbReference type="ARBA" id="ARBA00022679"/>
    </source>
</evidence>
<reference evidence="5" key="1">
    <citation type="journal article" date="2014" name="Front. Microbiol.">
        <title>High frequency of phylogenetically diverse reductive dehalogenase-homologous genes in deep subseafloor sedimentary metagenomes.</title>
        <authorList>
            <person name="Kawai M."/>
            <person name="Futagami T."/>
            <person name="Toyoda A."/>
            <person name="Takaki Y."/>
            <person name="Nishi S."/>
            <person name="Hori S."/>
            <person name="Arai W."/>
            <person name="Tsubouchi T."/>
            <person name="Morono Y."/>
            <person name="Uchiyama I."/>
            <person name="Ito T."/>
            <person name="Fujiyama A."/>
            <person name="Inagaki F."/>
            <person name="Takami H."/>
        </authorList>
    </citation>
    <scope>NUCLEOTIDE SEQUENCE</scope>
    <source>
        <strain evidence="5">Expedition CK06-06</strain>
    </source>
</reference>
<gene>
    <name evidence="5" type="ORF">S01H1_56768</name>
</gene>
<dbReference type="NCBIfam" id="TIGR01351">
    <property type="entry name" value="adk"/>
    <property type="match status" value="1"/>
</dbReference>
<dbReference type="PANTHER" id="PTHR23359">
    <property type="entry name" value="NUCLEOTIDE KINASE"/>
    <property type="match status" value="1"/>
</dbReference>
<keyword evidence="2" id="KW-0547">Nucleotide-binding</keyword>
<evidence type="ECO:0000256" key="3">
    <source>
        <dbReference type="ARBA" id="ARBA00022777"/>
    </source>
</evidence>
<dbReference type="EMBL" id="BARS01036982">
    <property type="protein sequence ID" value="GAG21146.1"/>
    <property type="molecule type" value="Genomic_DNA"/>
</dbReference>
<dbReference type="GO" id="GO:0004017">
    <property type="term" value="F:AMP kinase activity"/>
    <property type="evidence" value="ECO:0007669"/>
    <property type="project" value="InterPro"/>
</dbReference>
<evidence type="ECO:0000313" key="5">
    <source>
        <dbReference type="EMBL" id="GAG21146.1"/>
    </source>
</evidence>
<dbReference type="Pfam" id="PF00406">
    <property type="entry name" value="ADK"/>
    <property type="match status" value="1"/>
</dbReference>
<dbReference type="NCBIfam" id="NF001381">
    <property type="entry name" value="PRK00279.1-3"/>
    <property type="match status" value="1"/>
</dbReference>
<proteinExistence type="inferred from homology"/>
<dbReference type="InterPro" id="IPR006259">
    <property type="entry name" value="Adenyl_kin_sub"/>
</dbReference>
<comment type="caution">
    <text evidence="5">The sequence shown here is derived from an EMBL/GenBank/DDBJ whole genome shotgun (WGS) entry which is preliminary data.</text>
</comment>
<dbReference type="NCBIfam" id="NF001380">
    <property type="entry name" value="PRK00279.1-2"/>
    <property type="match status" value="1"/>
</dbReference>
<dbReference type="FunFam" id="3.40.50.300:FF:000106">
    <property type="entry name" value="Adenylate kinase mitochondrial"/>
    <property type="match status" value="1"/>
</dbReference>
<dbReference type="CDD" id="cd01428">
    <property type="entry name" value="ADK"/>
    <property type="match status" value="1"/>
</dbReference>
<organism evidence="5">
    <name type="scientific">marine sediment metagenome</name>
    <dbReference type="NCBI Taxonomy" id="412755"/>
    <lineage>
        <taxon>unclassified sequences</taxon>
        <taxon>metagenomes</taxon>
        <taxon>ecological metagenomes</taxon>
    </lineage>
</organism>
<dbReference type="Gene3D" id="3.40.50.300">
    <property type="entry name" value="P-loop containing nucleotide triphosphate hydrolases"/>
    <property type="match status" value="1"/>
</dbReference>
<dbReference type="Pfam" id="PF05191">
    <property type="entry name" value="ADK_lid"/>
    <property type="match status" value="1"/>
</dbReference>
<feature type="domain" description="Adenylate kinase active site lid" evidence="4">
    <location>
        <begin position="129"/>
        <end position="164"/>
    </location>
</feature>
<sequence length="230" mass="25434">MSNYIVLLGGPGSGKGTQAEMLVEELGLPQVSTGELFREHLKDGTELGSLAREYMDRGELVPDEVTIGMVRERLARPDCTSGALLDGFPRTIPQSEGLDALLAEMEAELTVVPYIKVDRDTLMHRLAGRWTCRQCSTMYHAVFSPSLQAGICDRCGGQLCQRADDTPDTQRRRIDVYLEQTAALIEWYGKKGLLVEIDGEQSIDRVGAELLKAVREGCRTYAGQSRHDKS</sequence>
<accession>X0X854</accession>
<dbReference type="HAMAP" id="MF_00235">
    <property type="entry name" value="Adenylate_kinase_Adk"/>
    <property type="match status" value="1"/>
</dbReference>
<name>X0X854_9ZZZZ</name>
<dbReference type="InterPro" id="IPR007862">
    <property type="entry name" value="Adenylate_kinase_lid-dom"/>
</dbReference>
<dbReference type="SUPFAM" id="SSF52540">
    <property type="entry name" value="P-loop containing nucleoside triphosphate hydrolases"/>
    <property type="match status" value="1"/>
</dbReference>
<dbReference type="GO" id="GO:0005524">
    <property type="term" value="F:ATP binding"/>
    <property type="evidence" value="ECO:0007669"/>
    <property type="project" value="InterPro"/>
</dbReference>
<keyword evidence="3" id="KW-0418">Kinase</keyword>
<dbReference type="NCBIfam" id="NF011100">
    <property type="entry name" value="PRK14527.1"/>
    <property type="match status" value="1"/>
</dbReference>
<dbReference type="PROSITE" id="PS00113">
    <property type="entry name" value="ADENYLATE_KINASE"/>
    <property type="match status" value="1"/>
</dbReference>
<dbReference type="InterPro" id="IPR033690">
    <property type="entry name" value="Adenylat_kinase_CS"/>
</dbReference>
<dbReference type="InterPro" id="IPR027417">
    <property type="entry name" value="P-loop_NTPase"/>
</dbReference>
<protein>
    <recommendedName>
        <fullName evidence="4">Adenylate kinase active site lid domain-containing protein</fullName>
    </recommendedName>
</protein>
<dbReference type="InterPro" id="IPR000850">
    <property type="entry name" value="Adenylat/UMP-CMP_kin"/>
</dbReference>
<dbReference type="AlphaFoldDB" id="X0X854"/>
<keyword evidence="1" id="KW-0808">Transferase</keyword>
<evidence type="ECO:0000256" key="2">
    <source>
        <dbReference type="ARBA" id="ARBA00022741"/>
    </source>
</evidence>